<comment type="caution">
    <text evidence="8">The sequence shown here is derived from an EMBL/GenBank/DDBJ whole genome shotgun (WGS) entry which is preliminary data.</text>
</comment>
<keyword evidence="4" id="KW-0503">Monooxygenase</keyword>
<name>A0A2W6NAZ6_9BACL</name>
<dbReference type="SUPFAM" id="SSF51679">
    <property type="entry name" value="Bacterial luciferase-like"/>
    <property type="match status" value="1"/>
</dbReference>
<evidence type="ECO:0000256" key="4">
    <source>
        <dbReference type="ARBA" id="ARBA00023033"/>
    </source>
</evidence>
<comment type="similarity">
    <text evidence="5">Belongs to the NtaA/SnaA/DszA monooxygenase family.</text>
</comment>
<dbReference type="PANTHER" id="PTHR30011:SF16">
    <property type="entry name" value="C2H2 FINGER DOMAIN TRANSCRIPTION FACTOR (EUROFUNG)-RELATED"/>
    <property type="match status" value="1"/>
</dbReference>
<proteinExistence type="inferred from homology"/>
<dbReference type="AlphaFoldDB" id="A0A2W6NAZ6"/>
<accession>A0A2W6NAZ6</accession>
<dbReference type="RefSeq" id="WP_111272996.1">
    <property type="nucleotide sequence ID" value="NZ_QKWW01000087.1"/>
</dbReference>
<feature type="binding site" evidence="6">
    <location>
        <position position="220"/>
    </location>
    <ligand>
        <name>FMN</name>
        <dbReference type="ChEBI" id="CHEBI:58210"/>
    </ligand>
</feature>
<dbReference type="InterPro" id="IPR036661">
    <property type="entry name" value="Luciferase-like_sf"/>
</dbReference>
<dbReference type="GO" id="GO:0016705">
    <property type="term" value="F:oxidoreductase activity, acting on paired donors, with incorporation or reduction of molecular oxygen"/>
    <property type="evidence" value="ECO:0007669"/>
    <property type="project" value="InterPro"/>
</dbReference>
<protein>
    <submittedName>
        <fullName evidence="8">LLM class flavin-dependent oxidoreductase</fullName>
    </submittedName>
</protein>
<evidence type="ECO:0000256" key="5">
    <source>
        <dbReference type="ARBA" id="ARBA00033748"/>
    </source>
</evidence>
<evidence type="ECO:0000313" key="9">
    <source>
        <dbReference type="Proteomes" id="UP000249204"/>
    </source>
</evidence>
<dbReference type="PIRSF" id="PIRSF000337">
    <property type="entry name" value="NTA_MOA"/>
    <property type="match status" value="1"/>
</dbReference>
<feature type="domain" description="Luciferase-like" evidence="7">
    <location>
        <begin position="39"/>
        <end position="302"/>
    </location>
</feature>
<keyword evidence="1 6" id="KW-0285">Flavoprotein</keyword>
<organism evidence="8 9">
    <name type="scientific">Paenibacillus silvae</name>
    <dbReference type="NCBI Taxonomy" id="1325358"/>
    <lineage>
        <taxon>Bacteria</taxon>
        <taxon>Bacillati</taxon>
        <taxon>Bacillota</taxon>
        <taxon>Bacilli</taxon>
        <taxon>Bacillales</taxon>
        <taxon>Paenibacillaceae</taxon>
        <taxon>Paenibacillus</taxon>
    </lineage>
</organism>
<gene>
    <name evidence="8" type="ORF">DN757_25515</name>
</gene>
<sequence>MATKRQLCIGLSLTATWLKGKSWCHEDSHVEKLYSSDFYLELALRAEQAKLDFVFKADALLLNTEVIEHTPGFSSPDSTILLASIARETKHIGLITTTSTTFNPPYVVARQLQSLNWISNGRAGWNMVTSIGGAENFSDAPMPSSEERYAKALEFSDVIHKLWQSYPYDALLVDRSTGQYADREKIRAIDHTGEYFSVKGPLNMPAHPSGPLPLLQAGASESGRRFAASVADAVFAATPDIASGIELREDLRRRASRHGRHPDEIRVLPGMYFFLGKTRDEARELHQEAHAHLSTANRYSAVKSILGIDIGHLPFDACITADMLPDPVEPLRSQTHANLLRRLIVNEQPSVKDLLSRPEVVGSAYWVVVGTAEDALSEITTWFEAGALDGFIALPGGSLKSMSIFFDELVPMLAEKGLFRKEYTGATLSEHLGIKKSL</sequence>
<dbReference type="PANTHER" id="PTHR30011">
    <property type="entry name" value="ALKANESULFONATE MONOOXYGENASE-RELATED"/>
    <property type="match status" value="1"/>
</dbReference>
<feature type="binding site" evidence="6">
    <location>
        <position position="97"/>
    </location>
    <ligand>
        <name>FMN</name>
        <dbReference type="ChEBI" id="CHEBI:58210"/>
    </ligand>
</feature>
<dbReference type="Gene3D" id="3.20.20.30">
    <property type="entry name" value="Luciferase-like domain"/>
    <property type="match status" value="1"/>
</dbReference>
<dbReference type="InterPro" id="IPR051260">
    <property type="entry name" value="Diverse_substr_monoxygenases"/>
</dbReference>
<feature type="binding site" evidence="6">
    <location>
        <position position="58"/>
    </location>
    <ligand>
        <name>FMN</name>
        <dbReference type="ChEBI" id="CHEBI:58210"/>
    </ligand>
</feature>
<dbReference type="Proteomes" id="UP000249204">
    <property type="component" value="Unassembled WGS sequence"/>
</dbReference>
<dbReference type="InterPro" id="IPR016215">
    <property type="entry name" value="NTA_MOA"/>
</dbReference>
<reference evidence="8 9" key="1">
    <citation type="submission" date="2018-06" db="EMBL/GenBank/DDBJ databases">
        <title>Isolation of heavy metals resistant Paenibacillus silvae NC2 from Gold-Copper mine in ZiJin, China.</title>
        <authorList>
            <person name="Xu J."/>
            <person name="Mazhar H.S."/>
            <person name="Rensing C."/>
        </authorList>
    </citation>
    <scope>NUCLEOTIDE SEQUENCE [LARGE SCALE GENOMIC DNA]</scope>
    <source>
        <strain evidence="8 9">NC2</strain>
    </source>
</reference>
<dbReference type="EMBL" id="QKWW01000087">
    <property type="protein sequence ID" value="PZT52769.1"/>
    <property type="molecule type" value="Genomic_DNA"/>
</dbReference>
<evidence type="ECO:0000256" key="6">
    <source>
        <dbReference type="PIRSR" id="PIRSR000337-1"/>
    </source>
</evidence>
<evidence type="ECO:0000259" key="7">
    <source>
        <dbReference type="Pfam" id="PF00296"/>
    </source>
</evidence>
<keyword evidence="3" id="KW-0560">Oxidoreductase</keyword>
<dbReference type="NCBIfam" id="TIGR03860">
    <property type="entry name" value="FMN_nitrolo"/>
    <property type="match status" value="1"/>
</dbReference>
<dbReference type="GO" id="GO:0004497">
    <property type="term" value="F:monooxygenase activity"/>
    <property type="evidence" value="ECO:0007669"/>
    <property type="project" value="UniProtKB-KW"/>
</dbReference>
<dbReference type="InterPro" id="IPR011251">
    <property type="entry name" value="Luciferase-like_dom"/>
</dbReference>
<keyword evidence="2 6" id="KW-0288">FMN</keyword>
<evidence type="ECO:0000256" key="2">
    <source>
        <dbReference type="ARBA" id="ARBA00022643"/>
    </source>
</evidence>
<evidence type="ECO:0000313" key="8">
    <source>
        <dbReference type="EMBL" id="PZT52769.1"/>
    </source>
</evidence>
<evidence type="ECO:0000256" key="1">
    <source>
        <dbReference type="ARBA" id="ARBA00022630"/>
    </source>
</evidence>
<evidence type="ECO:0000256" key="3">
    <source>
        <dbReference type="ARBA" id="ARBA00023002"/>
    </source>
</evidence>
<dbReference type="Pfam" id="PF00296">
    <property type="entry name" value="Bac_luciferase"/>
    <property type="match status" value="1"/>
</dbReference>
<feature type="binding site" evidence="6">
    <location>
        <position position="149"/>
    </location>
    <ligand>
        <name>FMN</name>
        <dbReference type="ChEBI" id="CHEBI:58210"/>
    </ligand>
</feature>